<dbReference type="Proteomes" id="UP000004662">
    <property type="component" value="Chromosome"/>
</dbReference>
<feature type="compositionally biased region" description="Polar residues" evidence="1">
    <location>
        <begin position="70"/>
        <end position="82"/>
    </location>
</feature>
<organism evidence="2 3">
    <name type="scientific">Solidesulfovibrio carbinoliphilus subsp. oakridgensis</name>
    <dbReference type="NCBI Taxonomy" id="694327"/>
    <lineage>
        <taxon>Bacteria</taxon>
        <taxon>Pseudomonadati</taxon>
        <taxon>Thermodesulfobacteriota</taxon>
        <taxon>Desulfovibrionia</taxon>
        <taxon>Desulfovibrionales</taxon>
        <taxon>Desulfovibrionaceae</taxon>
        <taxon>Solidesulfovibrio</taxon>
    </lineage>
</organism>
<accession>G7QBS3</accession>
<keyword evidence="3" id="KW-1185">Reference proteome</keyword>
<name>G7QBS3_9BACT</name>
<evidence type="ECO:0000256" key="1">
    <source>
        <dbReference type="SAM" id="MobiDB-lite"/>
    </source>
</evidence>
<dbReference type="EMBL" id="CM001368">
    <property type="protein sequence ID" value="EHJ49416.1"/>
    <property type="molecule type" value="Genomic_DNA"/>
</dbReference>
<dbReference type="AlphaFoldDB" id="G7QBS3"/>
<dbReference type="HOGENOM" id="CLU_2552794_0_0_7"/>
<protein>
    <submittedName>
        <fullName evidence="2">Uncharacterized protein</fullName>
    </submittedName>
</protein>
<proteinExistence type="predicted"/>
<evidence type="ECO:0000313" key="3">
    <source>
        <dbReference type="Proteomes" id="UP000004662"/>
    </source>
</evidence>
<dbReference type="STRING" id="694327.DFW101_3418"/>
<gene>
    <name evidence="2" type="ORF">DFW101_3418</name>
</gene>
<feature type="region of interest" description="Disordered" evidence="1">
    <location>
        <begin position="39"/>
        <end position="82"/>
    </location>
</feature>
<evidence type="ECO:0000313" key="2">
    <source>
        <dbReference type="EMBL" id="EHJ49416.1"/>
    </source>
</evidence>
<sequence length="82" mass="9054">MFATLALMPLTLLAVSFCLCVVPVPCPLSRDVAWRQRDRPWSRPCPQPGHSHLKLKRGNSKIGSPDCNGRTVQRNPCGQTGK</sequence>
<reference evidence="3" key="1">
    <citation type="journal article" date="2015" name="Genome Announc.">
        <title>High-Quality Draft Genome Sequence of Desulfovibrio carbinoliphilus FW-101-2B, an Organic Acid-Oxidizing Sulfate-Reducing Bacterium Isolated from Uranium(VI)-Contaminated Groundwater.</title>
        <authorList>
            <person name="Ramsay B.D."/>
            <person name="Hwang C."/>
            <person name="Woo H.L."/>
            <person name="Carroll S.L."/>
            <person name="Lucas S."/>
            <person name="Han J."/>
            <person name="Lapidus A.L."/>
            <person name="Cheng J.F."/>
            <person name="Goodwin L.A."/>
            <person name="Pitluck S."/>
            <person name="Peters L."/>
            <person name="Chertkov O."/>
            <person name="Held B."/>
            <person name="Detter J.C."/>
            <person name="Han C.S."/>
            <person name="Tapia R."/>
            <person name="Land M.L."/>
            <person name="Hauser L.J."/>
            <person name="Kyrpides N.C."/>
            <person name="Ivanova N.N."/>
            <person name="Mikhailova N."/>
            <person name="Pagani I."/>
            <person name="Woyke T."/>
            <person name="Arkin A.P."/>
            <person name="Dehal P."/>
            <person name="Chivian D."/>
            <person name="Criddle C.S."/>
            <person name="Wu W."/>
            <person name="Chakraborty R."/>
            <person name="Hazen T.C."/>
            <person name="Fields M.W."/>
        </authorList>
    </citation>
    <scope>NUCLEOTIDE SEQUENCE [LARGE SCALE GENOMIC DNA]</scope>
    <source>
        <strain evidence="3">FW-101-2B</strain>
    </source>
</reference>